<name>A0ABP4FC51_9ACTN</name>
<dbReference type="Proteomes" id="UP001501371">
    <property type="component" value="Unassembled WGS sequence"/>
</dbReference>
<feature type="transmembrane region" description="Helical" evidence="7">
    <location>
        <begin position="116"/>
        <end position="135"/>
    </location>
</feature>
<protein>
    <submittedName>
        <fullName evidence="10">Sugar ABC transporter permease</fullName>
    </submittedName>
</protein>
<feature type="domain" description="ABC transmembrane type-1" evidence="9">
    <location>
        <begin position="110"/>
        <end position="323"/>
    </location>
</feature>
<evidence type="ECO:0000256" key="5">
    <source>
        <dbReference type="ARBA" id="ARBA00022989"/>
    </source>
</evidence>
<keyword evidence="3" id="KW-1003">Cell membrane</keyword>
<dbReference type="PROSITE" id="PS50928">
    <property type="entry name" value="ABC_TM1"/>
    <property type="match status" value="1"/>
</dbReference>
<keyword evidence="2 7" id="KW-0813">Transport</keyword>
<evidence type="ECO:0000256" key="4">
    <source>
        <dbReference type="ARBA" id="ARBA00022692"/>
    </source>
</evidence>
<dbReference type="InterPro" id="IPR035906">
    <property type="entry name" value="MetI-like_sf"/>
</dbReference>
<evidence type="ECO:0000256" key="3">
    <source>
        <dbReference type="ARBA" id="ARBA00022475"/>
    </source>
</evidence>
<evidence type="ECO:0000256" key="6">
    <source>
        <dbReference type="ARBA" id="ARBA00023136"/>
    </source>
</evidence>
<organism evidence="10 11">
    <name type="scientific">Streptomyces hebeiensis</name>
    <dbReference type="NCBI Taxonomy" id="229486"/>
    <lineage>
        <taxon>Bacteria</taxon>
        <taxon>Bacillati</taxon>
        <taxon>Actinomycetota</taxon>
        <taxon>Actinomycetes</taxon>
        <taxon>Kitasatosporales</taxon>
        <taxon>Streptomycetaceae</taxon>
        <taxon>Streptomyces</taxon>
    </lineage>
</organism>
<evidence type="ECO:0000256" key="1">
    <source>
        <dbReference type="ARBA" id="ARBA00004651"/>
    </source>
</evidence>
<dbReference type="RefSeq" id="WP_344272882.1">
    <property type="nucleotide sequence ID" value="NZ_BAAAKV010000013.1"/>
</dbReference>
<dbReference type="PANTHER" id="PTHR30193:SF41">
    <property type="entry name" value="DIACETYLCHITOBIOSE UPTAKE SYSTEM PERMEASE PROTEIN NGCF"/>
    <property type="match status" value="1"/>
</dbReference>
<keyword evidence="11" id="KW-1185">Reference proteome</keyword>
<accession>A0ABP4FC51</accession>
<dbReference type="PANTHER" id="PTHR30193">
    <property type="entry name" value="ABC TRANSPORTER PERMEASE PROTEIN"/>
    <property type="match status" value="1"/>
</dbReference>
<dbReference type="Pfam" id="PF00528">
    <property type="entry name" value="BPD_transp_1"/>
    <property type="match status" value="1"/>
</dbReference>
<keyword evidence="5 7" id="KW-1133">Transmembrane helix</keyword>
<dbReference type="InterPro" id="IPR051393">
    <property type="entry name" value="ABC_transporter_permease"/>
</dbReference>
<evidence type="ECO:0000256" key="2">
    <source>
        <dbReference type="ARBA" id="ARBA00022448"/>
    </source>
</evidence>
<dbReference type="Gene3D" id="1.10.3720.10">
    <property type="entry name" value="MetI-like"/>
    <property type="match status" value="1"/>
</dbReference>
<comment type="similarity">
    <text evidence="7">Belongs to the binding-protein-dependent transport system permease family.</text>
</comment>
<proteinExistence type="inferred from homology"/>
<keyword evidence="4 7" id="KW-0812">Transmembrane</keyword>
<dbReference type="InterPro" id="IPR000515">
    <property type="entry name" value="MetI-like"/>
</dbReference>
<feature type="region of interest" description="Disordered" evidence="8">
    <location>
        <begin position="1"/>
        <end position="45"/>
    </location>
</feature>
<comment type="caution">
    <text evidence="10">The sequence shown here is derived from an EMBL/GenBank/DDBJ whole genome shotgun (WGS) entry which is preliminary data.</text>
</comment>
<evidence type="ECO:0000313" key="10">
    <source>
        <dbReference type="EMBL" id="GAA1162170.1"/>
    </source>
</evidence>
<feature type="transmembrane region" description="Helical" evidence="7">
    <location>
        <begin position="302"/>
        <end position="322"/>
    </location>
</feature>
<evidence type="ECO:0000313" key="11">
    <source>
        <dbReference type="Proteomes" id="UP001501371"/>
    </source>
</evidence>
<gene>
    <name evidence="10" type="ORF">GCM10009654_18530</name>
</gene>
<evidence type="ECO:0000256" key="8">
    <source>
        <dbReference type="SAM" id="MobiDB-lite"/>
    </source>
</evidence>
<comment type="subcellular location">
    <subcellularLocation>
        <location evidence="1 7">Cell membrane</location>
        <topology evidence="1 7">Multi-pass membrane protein</topology>
    </subcellularLocation>
</comment>
<dbReference type="SUPFAM" id="SSF161098">
    <property type="entry name" value="MetI-like"/>
    <property type="match status" value="1"/>
</dbReference>
<keyword evidence="6 7" id="KW-0472">Membrane</keyword>
<dbReference type="EMBL" id="BAAAKV010000013">
    <property type="protein sequence ID" value="GAA1162170.1"/>
    <property type="molecule type" value="Genomic_DNA"/>
</dbReference>
<evidence type="ECO:0000256" key="7">
    <source>
        <dbReference type="RuleBase" id="RU363032"/>
    </source>
</evidence>
<sequence>MTVASSSAPSHPPERGTRPSAERKPGAGLGTSAAKRLRDRHPNRDGRGDGVLAAVFIAPAMLGFLVFLLWPTLRGIQLSFTRYNLLTPAEWVGLDNYRRMMDDPIFWGSLRVTVEYVLVNIGVQTVAALGIAVLMQRLTNSSFLRGIVLTPYLVSNVVAGVVFLWILDTQLGIGNEIIGALGFDRVPFLADEDWVVPSVALINVWRHVGYTALLLFAGLQAIPADVYEAGRVDGAGELRMFRRISLPLLRPVLAVVLIMTVIGSFQVFDTVAVATNGPGGPANASNVLQLYIYSSAFGRFQFGYASAMSVALLAVLSVITIVQYRLTRAGETDLG</sequence>
<evidence type="ECO:0000259" key="9">
    <source>
        <dbReference type="PROSITE" id="PS50928"/>
    </source>
</evidence>
<feature type="compositionally biased region" description="Basic and acidic residues" evidence="8">
    <location>
        <begin position="12"/>
        <end position="25"/>
    </location>
</feature>
<feature type="transmembrane region" description="Helical" evidence="7">
    <location>
        <begin position="50"/>
        <end position="70"/>
    </location>
</feature>
<feature type="transmembrane region" description="Helical" evidence="7">
    <location>
        <begin position="147"/>
        <end position="167"/>
    </location>
</feature>
<feature type="transmembrane region" description="Helical" evidence="7">
    <location>
        <begin position="248"/>
        <end position="268"/>
    </location>
</feature>
<dbReference type="CDD" id="cd06261">
    <property type="entry name" value="TM_PBP2"/>
    <property type="match status" value="1"/>
</dbReference>
<reference evidence="11" key="1">
    <citation type="journal article" date="2019" name="Int. J. Syst. Evol. Microbiol.">
        <title>The Global Catalogue of Microorganisms (GCM) 10K type strain sequencing project: providing services to taxonomists for standard genome sequencing and annotation.</title>
        <authorList>
            <consortium name="The Broad Institute Genomics Platform"/>
            <consortium name="The Broad Institute Genome Sequencing Center for Infectious Disease"/>
            <person name="Wu L."/>
            <person name="Ma J."/>
        </authorList>
    </citation>
    <scope>NUCLEOTIDE SEQUENCE [LARGE SCALE GENOMIC DNA]</scope>
    <source>
        <strain evidence="11">JCM 12696</strain>
    </source>
</reference>